<gene>
    <name evidence="8" type="ORF">SAMN04488121_105410</name>
</gene>
<reference evidence="8 9" key="1">
    <citation type="submission" date="2016-10" db="EMBL/GenBank/DDBJ databases">
        <authorList>
            <person name="de Groot N.N."/>
        </authorList>
    </citation>
    <scope>NUCLEOTIDE SEQUENCE [LARGE SCALE GENOMIC DNA]</scope>
    <source>
        <strain evidence="8 9">DSM 527</strain>
    </source>
</reference>
<dbReference type="PANTHER" id="PTHR30558">
    <property type="entry name" value="EXBD MEMBRANE COMPONENT OF PMF-DRIVEN MACROMOLECULE IMPORT SYSTEM"/>
    <property type="match status" value="1"/>
</dbReference>
<evidence type="ECO:0000313" key="9">
    <source>
        <dbReference type="Proteomes" id="UP000199045"/>
    </source>
</evidence>
<evidence type="ECO:0000256" key="7">
    <source>
        <dbReference type="RuleBase" id="RU003879"/>
    </source>
</evidence>
<dbReference type="STRING" id="104663.SAMN04488121_105410"/>
<dbReference type="InterPro" id="IPR003400">
    <property type="entry name" value="ExbD"/>
</dbReference>
<evidence type="ECO:0000256" key="4">
    <source>
        <dbReference type="ARBA" id="ARBA00022692"/>
    </source>
</evidence>
<dbReference type="EMBL" id="FNBN01000005">
    <property type="protein sequence ID" value="SDG66381.1"/>
    <property type="molecule type" value="Genomic_DNA"/>
</dbReference>
<evidence type="ECO:0000256" key="6">
    <source>
        <dbReference type="ARBA" id="ARBA00023136"/>
    </source>
</evidence>
<sequence length="136" mass="15127">MNLRNRRNKRHVELHNGALNDILFILLLFFLIVSTLANPNVIKLTLPKAKSNTKAKQTVVISINDKREFYVGTNKVPFESLKQMLIPAIGRETVDPTIVINAEKTVPVEDVVKVMEVAREIGAKVVLATANPQSKG</sequence>
<keyword evidence="7" id="KW-0813">Transport</keyword>
<evidence type="ECO:0000256" key="5">
    <source>
        <dbReference type="ARBA" id="ARBA00022989"/>
    </source>
</evidence>
<name>A0A1G7W3C8_CHIFI</name>
<dbReference type="GO" id="GO:0015031">
    <property type="term" value="P:protein transport"/>
    <property type="evidence" value="ECO:0007669"/>
    <property type="project" value="UniProtKB-KW"/>
</dbReference>
<keyword evidence="3" id="KW-1003">Cell membrane</keyword>
<dbReference type="RefSeq" id="WP_089835050.1">
    <property type="nucleotide sequence ID" value="NZ_FNBN01000005.1"/>
</dbReference>
<dbReference type="Proteomes" id="UP000199045">
    <property type="component" value="Unassembled WGS sequence"/>
</dbReference>
<dbReference type="Pfam" id="PF02472">
    <property type="entry name" value="ExbD"/>
    <property type="match status" value="1"/>
</dbReference>
<evidence type="ECO:0000256" key="2">
    <source>
        <dbReference type="ARBA" id="ARBA00005811"/>
    </source>
</evidence>
<dbReference type="GO" id="GO:0005886">
    <property type="term" value="C:plasma membrane"/>
    <property type="evidence" value="ECO:0007669"/>
    <property type="project" value="UniProtKB-SubCell"/>
</dbReference>
<dbReference type="Gene3D" id="3.30.420.270">
    <property type="match status" value="1"/>
</dbReference>
<dbReference type="OrthoDB" id="1375727at2"/>
<proteinExistence type="inferred from homology"/>
<keyword evidence="7" id="KW-0653">Protein transport</keyword>
<organism evidence="8 9">
    <name type="scientific">Chitinophaga filiformis</name>
    <name type="common">Myxococcus filiformis</name>
    <name type="synonym">Flexibacter filiformis</name>
    <dbReference type="NCBI Taxonomy" id="104663"/>
    <lineage>
        <taxon>Bacteria</taxon>
        <taxon>Pseudomonadati</taxon>
        <taxon>Bacteroidota</taxon>
        <taxon>Chitinophagia</taxon>
        <taxon>Chitinophagales</taxon>
        <taxon>Chitinophagaceae</taxon>
        <taxon>Chitinophaga</taxon>
    </lineage>
</organism>
<evidence type="ECO:0000313" key="8">
    <source>
        <dbReference type="EMBL" id="SDG66381.1"/>
    </source>
</evidence>
<comment type="similarity">
    <text evidence="2 7">Belongs to the ExbD/TolR family.</text>
</comment>
<comment type="subcellular location">
    <subcellularLocation>
        <location evidence="1">Cell membrane</location>
        <topology evidence="1">Single-pass membrane protein</topology>
    </subcellularLocation>
    <subcellularLocation>
        <location evidence="7">Cell membrane</location>
        <topology evidence="7">Single-pass type II membrane protein</topology>
    </subcellularLocation>
</comment>
<evidence type="ECO:0000256" key="3">
    <source>
        <dbReference type="ARBA" id="ARBA00022475"/>
    </source>
</evidence>
<keyword evidence="6" id="KW-0472">Membrane</keyword>
<accession>A0A1G7W3C8</accession>
<protein>
    <submittedName>
        <fullName evidence="8">Outer membrane transport energization protein ExbD</fullName>
    </submittedName>
</protein>
<dbReference type="GO" id="GO:0022857">
    <property type="term" value="F:transmembrane transporter activity"/>
    <property type="evidence" value="ECO:0007669"/>
    <property type="project" value="InterPro"/>
</dbReference>
<evidence type="ECO:0000256" key="1">
    <source>
        <dbReference type="ARBA" id="ARBA00004162"/>
    </source>
</evidence>
<keyword evidence="5" id="KW-1133">Transmembrane helix</keyword>
<keyword evidence="4 7" id="KW-0812">Transmembrane</keyword>
<dbReference type="AlphaFoldDB" id="A0A1G7W3C8"/>